<dbReference type="AlphaFoldDB" id="A0A0F9NGI4"/>
<proteinExistence type="predicted"/>
<dbReference type="InterPro" id="IPR059206">
    <property type="entry name" value="Sll1717-like"/>
</dbReference>
<sequence>MRGNPLGDIRAENDEEMLDKAFLETADYKTLLEASDRSVVVGRRGTGKSALVHQLKKYWLKQPKTFIVSIAPEEDQIIGLRGLFSSFGDNFIHIKAGSKIAWKYALYMELIIQIKNHYKLTKFINDNVVNPHISTWGKPNQNVATKIRNKLKSVLNLEESSESIVADLSSNLHLDEIEEQLLNVIDNSSLKFILLVDRLDEGYSPDNLGVAIVDGFVQSVIDLNSKFHNKIRGIIFLRDNMYRSITIKDPDFTRNIEGQVLRLHWDEYGLFNLVCNRIRIAYNISQENNNKLWSSCTARELKGREGFRLCLKLTLYRPRDILVLLNNAFLNASSQGRQEIISEDIDASAKSISQNRLYDLHKEYESIFPALHAFTSTFVSSIPILSVIQASEFINKVLSHDNHSLEVQRDLAIFENPMQVLQRLYGVGFIGIENSTTGTFVFCHDDRDPSTEVSEHSKLFIHPCYWLALNISQDFLEIEQAEEIYDEYDIEISSISVEQRQARLGKLIEEVKVIKPGREDCHEFEKWCLDAIRLIFAGTLSNIELHSNKNGLQQRDIIATNVSLVPVWKRLIEDYKCRQVVFEIKNYAQLKSDDYRQMNSYLSNDHGTIGFIICRSDNNNLEKGKELNWAQELYFQHKKIVVKLSEKYLLKHLSKQRSPQKHDAANIELNKLVDTYLRQYLIVKSG</sequence>
<gene>
    <name evidence="1" type="ORF">LCGC14_0969620</name>
</gene>
<organism evidence="1">
    <name type="scientific">marine sediment metagenome</name>
    <dbReference type="NCBI Taxonomy" id="412755"/>
    <lineage>
        <taxon>unclassified sequences</taxon>
        <taxon>metagenomes</taxon>
        <taxon>ecological metagenomes</taxon>
    </lineage>
</organism>
<dbReference type="InterPro" id="IPR027417">
    <property type="entry name" value="P-loop_NTPase"/>
</dbReference>
<dbReference type="EMBL" id="LAZR01003560">
    <property type="protein sequence ID" value="KKN17064.1"/>
    <property type="molecule type" value="Genomic_DNA"/>
</dbReference>
<accession>A0A0F9NGI4</accession>
<reference evidence="1" key="1">
    <citation type="journal article" date="2015" name="Nature">
        <title>Complex archaea that bridge the gap between prokaryotes and eukaryotes.</title>
        <authorList>
            <person name="Spang A."/>
            <person name="Saw J.H."/>
            <person name="Jorgensen S.L."/>
            <person name="Zaremba-Niedzwiedzka K."/>
            <person name="Martijn J."/>
            <person name="Lind A.E."/>
            <person name="van Eijk R."/>
            <person name="Schleper C."/>
            <person name="Guy L."/>
            <person name="Ettema T.J."/>
        </authorList>
    </citation>
    <scope>NUCLEOTIDE SEQUENCE</scope>
</reference>
<protein>
    <submittedName>
        <fullName evidence="1">Uncharacterized protein</fullName>
    </submittedName>
</protein>
<dbReference type="SUPFAM" id="SSF52540">
    <property type="entry name" value="P-loop containing nucleoside triphosphate hydrolases"/>
    <property type="match status" value="1"/>
</dbReference>
<comment type="caution">
    <text evidence="1">The sequence shown here is derived from an EMBL/GenBank/DDBJ whole genome shotgun (WGS) entry which is preliminary data.</text>
</comment>
<evidence type="ECO:0000313" key="1">
    <source>
        <dbReference type="EMBL" id="KKN17064.1"/>
    </source>
</evidence>
<name>A0A0F9NGI4_9ZZZZ</name>
<dbReference type="NCBIfam" id="NF047389">
    <property type="entry name" value="ATPase_Sll1717"/>
    <property type="match status" value="1"/>
</dbReference>